<dbReference type="PANTHER" id="PTHR46119:SF15">
    <property type="entry name" value="PROTEIN SODIUM POTASSIUM ROOT DEFECTIVE 2"/>
    <property type="match status" value="1"/>
</dbReference>
<dbReference type="Pfam" id="PF00403">
    <property type="entry name" value="HMA"/>
    <property type="match status" value="1"/>
</dbReference>
<sequence length="200" mass="22475">MKEIDAINISAAAVLSRSPAIDRCNPILRDSNRTVRSQMPHGERNDEFPNRNRDEEKISSRSDETIPVKSNSSPVFALWNRRKLGNCSARYLLGEEIESEFTDSGSAPKVFDESPKRKNDEEVVVVLRVSLLCKCKGCEKKMKKHISKIQGVAYFDIDFAMKKVTVAGNVKPSEVLSSISKVKNAQLWPQTAEEEFDVSL</sequence>
<evidence type="ECO:0000313" key="5">
    <source>
        <dbReference type="Proteomes" id="UP000015453"/>
    </source>
</evidence>
<gene>
    <name evidence="4" type="ORF">M569_12356</name>
</gene>
<evidence type="ECO:0000313" key="4">
    <source>
        <dbReference type="EMBL" id="EPS62435.1"/>
    </source>
</evidence>
<evidence type="ECO:0000256" key="2">
    <source>
        <dbReference type="SAM" id="MobiDB-lite"/>
    </source>
</evidence>
<dbReference type="InterPro" id="IPR036163">
    <property type="entry name" value="HMA_dom_sf"/>
</dbReference>
<comment type="caution">
    <text evidence="4">The sequence shown here is derived from an EMBL/GenBank/DDBJ whole genome shotgun (WGS) entry which is preliminary data.</text>
</comment>
<feature type="domain" description="HMA" evidence="3">
    <location>
        <begin position="122"/>
        <end position="190"/>
    </location>
</feature>
<feature type="compositionally biased region" description="Basic and acidic residues" evidence="2">
    <location>
        <begin position="41"/>
        <end position="66"/>
    </location>
</feature>
<dbReference type="SUPFAM" id="SSF55008">
    <property type="entry name" value="HMA, heavy metal-associated domain"/>
    <property type="match status" value="1"/>
</dbReference>
<dbReference type="Proteomes" id="UP000015453">
    <property type="component" value="Unassembled WGS sequence"/>
</dbReference>
<dbReference type="OrthoDB" id="689350at2759"/>
<dbReference type="EMBL" id="AUSU01006152">
    <property type="protein sequence ID" value="EPS62435.1"/>
    <property type="molecule type" value="Genomic_DNA"/>
</dbReference>
<reference evidence="4 5" key="1">
    <citation type="journal article" date="2013" name="BMC Genomics">
        <title>The miniature genome of a carnivorous plant Genlisea aurea contains a low number of genes and short non-coding sequences.</title>
        <authorList>
            <person name="Leushkin E.V."/>
            <person name="Sutormin R.A."/>
            <person name="Nabieva E.R."/>
            <person name="Penin A.A."/>
            <person name="Kondrashov A.S."/>
            <person name="Logacheva M.D."/>
        </authorList>
    </citation>
    <scope>NUCLEOTIDE SEQUENCE [LARGE SCALE GENOMIC DNA]</scope>
</reference>
<dbReference type="Gene3D" id="3.30.70.100">
    <property type="match status" value="1"/>
</dbReference>
<dbReference type="PANTHER" id="PTHR46119">
    <property type="entry name" value="OS08G0405700 PROTEIN"/>
    <property type="match status" value="1"/>
</dbReference>
<proteinExistence type="predicted"/>
<organism evidence="4 5">
    <name type="scientific">Genlisea aurea</name>
    <dbReference type="NCBI Taxonomy" id="192259"/>
    <lineage>
        <taxon>Eukaryota</taxon>
        <taxon>Viridiplantae</taxon>
        <taxon>Streptophyta</taxon>
        <taxon>Embryophyta</taxon>
        <taxon>Tracheophyta</taxon>
        <taxon>Spermatophyta</taxon>
        <taxon>Magnoliopsida</taxon>
        <taxon>eudicotyledons</taxon>
        <taxon>Gunneridae</taxon>
        <taxon>Pentapetalae</taxon>
        <taxon>asterids</taxon>
        <taxon>lamiids</taxon>
        <taxon>Lamiales</taxon>
        <taxon>Lentibulariaceae</taxon>
        <taxon>Genlisea</taxon>
    </lineage>
</organism>
<evidence type="ECO:0000256" key="1">
    <source>
        <dbReference type="ARBA" id="ARBA00004170"/>
    </source>
</evidence>
<protein>
    <submittedName>
        <fullName evidence="4">Chloroplast-targeted copper chaperone protein</fullName>
    </submittedName>
</protein>
<dbReference type="AlphaFoldDB" id="S8C6M9"/>
<feature type="region of interest" description="Disordered" evidence="2">
    <location>
        <begin position="29"/>
        <end position="67"/>
    </location>
</feature>
<dbReference type="GO" id="GO:0009626">
    <property type="term" value="P:plant-type hypersensitive response"/>
    <property type="evidence" value="ECO:0007669"/>
    <property type="project" value="UniProtKB-KW"/>
</dbReference>
<comment type="subcellular location">
    <subcellularLocation>
        <location evidence="1">Membrane</location>
        <topology evidence="1">Peripheral membrane protein</topology>
    </subcellularLocation>
</comment>
<evidence type="ECO:0000259" key="3">
    <source>
        <dbReference type="PROSITE" id="PS50846"/>
    </source>
</evidence>
<dbReference type="GO" id="GO:0016020">
    <property type="term" value="C:membrane"/>
    <property type="evidence" value="ECO:0007669"/>
    <property type="project" value="UniProtKB-SubCell"/>
</dbReference>
<dbReference type="GO" id="GO:0046872">
    <property type="term" value="F:metal ion binding"/>
    <property type="evidence" value="ECO:0007669"/>
    <property type="project" value="InterPro"/>
</dbReference>
<dbReference type="PROSITE" id="PS50846">
    <property type="entry name" value="HMA_2"/>
    <property type="match status" value="1"/>
</dbReference>
<name>S8C6M9_9LAMI</name>
<accession>S8C6M9</accession>
<keyword evidence="5" id="KW-1185">Reference proteome</keyword>
<dbReference type="CDD" id="cd00371">
    <property type="entry name" value="HMA"/>
    <property type="match status" value="1"/>
</dbReference>
<dbReference type="InterPro" id="IPR006121">
    <property type="entry name" value="HMA_dom"/>
</dbReference>
<dbReference type="InterPro" id="IPR044526">
    <property type="entry name" value="NAKR1-3"/>
</dbReference>